<dbReference type="GO" id="GO:0030992">
    <property type="term" value="C:intraciliary transport particle B"/>
    <property type="evidence" value="ECO:0007669"/>
    <property type="project" value="TreeGrafter"/>
</dbReference>
<keyword evidence="5 7" id="KW-0802">TPR repeat</keyword>
<evidence type="ECO:0000256" key="8">
    <source>
        <dbReference type="SAM" id="MobiDB-lite"/>
    </source>
</evidence>
<evidence type="ECO:0000256" key="5">
    <source>
        <dbReference type="ARBA" id="ARBA00022803"/>
    </source>
</evidence>
<feature type="region of interest" description="Disordered" evidence="8">
    <location>
        <begin position="1"/>
        <end position="23"/>
    </location>
</feature>
<dbReference type="SUPFAM" id="SSF48452">
    <property type="entry name" value="TPR-like"/>
    <property type="match status" value="2"/>
</dbReference>
<dbReference type="GO" id="GO:0097546">
    <property type="term" value="C:ciliary base"/>
    <property type="evidence" value="ECO:0007669"/>
    <property type="project" value="TreeGrafter"/>
</dbReference>
<dbReference type="PROSITE" id="PS50005">
    <property type="entry name" value="TPR"/>
    <property type="match status" value="1"/>
</dbReference>
<evidence type="ECO:0000313" key="9">
    <source>
        <dbReference type="EMBL" id="WZN64389.1"/>
    </source>
</evidence>
<dbReference type="Proteomes" id="UP001472866">
    <property type="component" value="Chromosome 09"/>
</dbReference>
<dbReference type="Pfam" id="PF12895">
    <property type="entry name" value="ANAPC3"/>
    <property type="match status" value="1"/>
</dbReference>
<gene>
    <name evidence="9" type="ORF">HKI87_09g59450</name>
</gene>
<evidence type="ECO:0000256" key="7">
    <source>
        <dbReference type="PROSITE-ProRule" id="PRU00339"/>
    </source>
</evidence>
<dbReference type="PANTHER" id="PTHR14781:SF0">
    <property type="entry name" value="INTRAFLAGELLAR TRANSPORT PROTEIN 56"/>
    <property type="match status" value="1"/>
</dbReference>
<keyword evidence="6" id="KW-0966">Cell projection</keyword>
<dbReference type="GO" id="GO:0035735">
    <property type="term" value="P:intraciliary transport involved in cilium assembly"/>
    <property type="evidence" value="ECO:0007669"/>
    <property type="project" value="TreeGrafter"/>
</dbReference>
<evidence type="ECO:0000256" key="1">
    <source>
        <dbReference type="ARBA" id="ARBA00004138"/>
    </source>
</evidence>
<evidence type="ECO:0000256" key="3">
    <source>
        <dbReference type="ARBA" id="ARBA00019387"/>
    </source>
</evidence>
<feature type="repeat" description="TPR" evidence="7">
    <location>
        <begin position="58"/>
        <end position="91"/>
    </location>
</feature>
<evidence type="ECO:0000256" key="2">
    <source>
        <dbReference type="ARBA" id="ARBA00007834"/>
    </source>
</evidence>
<protein>
    <recommendedName>
        <fullName evidence="3">Intraflagellar transport protein 56</fullName>
    </recommendedName>
</protein>
<dbReference type="InterPro" id="IPR030511">
    <property type="entry name" value="TTC26"/>
</dbReference>
<dbReference type="PANTHER" id="PTHR14781">
    <property type="entry name" value="INTRAFLAGELLAR TRANSPORT PROTEIN 56"/>
    <property type="match status" value="1"/>
</dbReference>
<dbReference type="FunFam" id="1.25.40.10:FF:001373">
    <property type="entry name" value="Tetratricopeptide repeat domain 26"/>
    <property type="match status" value="1"/>
</dbReference>
<reference evidence="9 10" key="1">
    <citation type="submission" date="2024-03" db="EMBL/GenBank/DDBJ databases">
        <title>Complete genome sequence of the green alga Chloropicon roscoffensis RCC1871.</title>
        <authorList>
            <person name="Lemieux C."/>
            <person name="Pombert J.-F."/>
            <person name="Otis C."/>
            <person name="Turmel M."/>
        </authorList>
    </citation>
    <scope>NUCLEOTIDE SEQUENCE [LARGE SCALE GENOMIC DNA]</scope>
    <source>
        <strain evidence="9 10">RCC1871</strain>
    </source>
</reference>
<sequence length="553" mass="62859">MILSKSRVAPAASKPSTKAQESKLPELDDFLSARDYKGAITLLEFQKKPDSEVTEEDSEHLLWLAYAYFHYGEHDKALKVYKGLLELSNENCSVYSTYIAACLYYVGKYEEAEAYALDGPASRLRTRLLFHIANKQNDETKLMEYHQQLTDSIEDQLSLAAMHFLRTHYNEATDIYKKLLLDNRDFVALNVYIALCYSKLDYYDVSLEILSVYLQAFPDSSFAVNLKACNQFKLFNGRSAEQELKVLQEHGKSLTEDSLIKHNACVFRGGENSMQVLPKLIDLIPEARLNMVVYHLRSGSVEEAINLVSSIEPGNPQEYILKAIVNAIVGQDAQNQDQIGVAQHNFNLVGGSASECDTIPGRQCMASSYFLLKQFEDVLVYLKSIKSYLSSDDRFNWNFGIALAANGDFEEAEEALLQVQDESFKEDYCYLSWLAKTYVANKKARLAWELYLRVESSDDSFNLLQLIANECYSAGAYYFSAKAFDVLERLDPNPDYWDGKRGACIGVFKNIVEGKESRELLKDIKSMLRYTSNPQVEYIIRTITKWEQGSAGF</sequence>
<dbReference type="AlphaFoldDB" id="A0AAX4PEP1"/>
<dbReference type="GO" id="GO:0120170">
    <property type="term" value="F:intraciliary transport particle B binding"/>
    <property type="evidence" value="ECO:0007669"/>
    <property type="project" value="TreeGrafter"/>
</dbReference>
<accession>A0AAX4PEP1</accession>
<dbReference type="Gene3D" id="1.25.40.10">
    <property type="entry name" value="Tetratricopeptide repeat domain"/>
    <property type="match status" value="3"/>
</dbReference>
<evidence type="ECO:0000256" key="6">
    <source>
        <dbReference type="ARBA" id="ARBA00023273"/>
    </source>
</evidence>
<dbReference type="InterPro" id="IPR019734">
    <property type="entry name" value="TPR_rpt"/>
</dbReference>
<organism evidence="9 10">
    <name type="scientific">Chloropicon roscoffensis</name>
    <dbReference type="NCBI Taxonomy" id="1461544"/>
    <lineage>
        <taxon>Eukaryota</taxon>
        <taxon>Viridiplantae</taxon>
        <taxon>Chlorophyta</taxon>
        <taxon>Chloropicophyceae</taxon>
        <taxon>Chloropicales</taxon>
        <taxon>Chloropicaceae</taxon>
        <taxon>Chloropicon</taxon>
    </lineage>
</organism>
<evidence type="ECO:0000313" key="10">
    <source>
        <dbReference type="Proteomes" id="UP001472866"/>
    </source>
</evidence>
<dbReference type="GO" id="GO:0035720">
    <property type="term" value="P:intraciliary anterograde transport"/>
    <property type="evidence" value="ECO:0007669"/>
    <property type="project" value="TreeGrafter"/>
</dbReference>
<dbReference type="InterPro" id="IPR011990">
    <property type="entry name" value="TPR-like_helical_dom_sf"/>
</dbReference>
<dbReference type="GO" id="GO:0036064">
    <property type="term" value="C:ciliary basal body"/>
    <property type="evidence" value="ECO:0007669"/>
    <property type="project" value="TreeGrafter"/>
</dbReference>
<comment type="subcellular location">
    <subcellularLocation>
        <location evidence="1">Cell projection</location>
        <location evidence="1">Cilium</location>
    </subcellularLocation>
</comment>
<keyword evidence="4" id="KW-0677">Repeat</keyword>
<comment type="similarity">
    <text evidence="2">Belongs to the IFT56 family.</text>
</comment>
<keyword evidence="10" id="KW-1185">Reference proteome</keyword>
<proteinExistence type="inferred from homology"/>
<dbReference type="EMBL" id="CP151509">
    <property type="protein sequence ID" value="WZN64389.1"/>
    <property type="molecule type" value="Genomic_DNA"/>
</dbReference>
<evidence type="ECO:0000256" key="4">
    <source>
        <dbReference type="ARBA" id="ARBA00022737"/>
    </source>
</evidence>
<name>A0AAX4PEP1_9CHLO</name>